<feature type="transmembrane region" description="Helical" evidence="7">
    <location>
        <begin position="266"/>
        <end position="285"/>
    </location>
</feature>
<feature type="transmembrane region" description="Helical" evidence="7">
    <location>
        <begin position="167"/>
        <end position="191"/>
    </location>
</feature>
<feature type="transmembrane region" description="Helical" evidence="7">
    <location>
        <begin position="203"/>
        <end position="225"/>
    </location>
</feature>
<sequence length="321" mass="33175">MLDVLSITSVIFLLVGLGRLVLWLGWFQAGDIRILGAYVANLALPALIFRTLAQADLAHVLQADYLAIYAGASLLTLGLGLFVSTRLLGLSPVEAAFQGLGMSCSNSGFIGLPIVLIALPAVAPLAFTHNVMVETLLMLPLILVLAERGRNRHLGGGALARQIARRLSASPILWAMLSGIGASLSGLSLPAGLAMPLSRSIDLLAQSSAAVSLVVIGASLANLSWRSIDARVLSVAVFKVGVMPALVVGLTGLAMALGWLTMPADLLKAMIVLAGIAPVSIYPILSMAYGIDRGPAVALALCTALNFVTVTAALWLLGAGL</sequence>
<evidence type="ECO:0000256" key="6">
    <source>
        <dbReference type="ARBA" id="ARBA00023136"/>
    </source>
</evidence>
<name>A0ABW4JSA0_9HYPH</name>
<evidence type="ECO:0000256" key="7">
    <source>
        <dbReference type="SAM" id="Phobius"/>
    </source>
</evidence>
<keyword evidence="4 7" id="KW-0812">Transmembrane</keyword>
<keyword evidence="3" id="KW-1003">Cell membrane</keyword>
<comment type="caution">
    <text evidence="8">The sequence shown here is derived from an EMBL/GenBank/DDBJ whole genome shotgun (WGS) entry which is preliminary data.</text>
</comment>
<proteinExistence type="predicted"/>
<keyword evidence="2" id="KW-0813">Transport</keyword>
<feature type="transmembrane region" description="Helical" evidence="7">
    <location>
        <begin position="127"/>
        <end position="146"/>
    </location>
</feature>
<evidence type="ECO:0000256" key="5">
    <source>
        <dbReference type="ARBA" id="ARBA00022989"/>
    </source>
</evidence>
<feature type="transmembrane region" description="Helical" evidence="7">
    <location>
        <begin position="65"/>
        <end position="88"/>
    </location>
</feature>
<keyword evidence="6 7" id="KW-0472">Membrane</keyword>
<keyword evidence="9" id="KW-1185">Reference proteome</keyword>
<keyword evidence="5 7" id="KW-1133">Transmembrane helix</keyword>
<feature type="transmembrane region" description="Helical" evidence="7">
    <location>
        <begin position="6"/>
        <end position="27"/>
    </location>
</feature>
<evidence type="ECO:0000256" key="1">
    <source>
        <dbReference type="ARBA" id="ARBA00004141"/>
    </source>
</evidence>
<gene>
    <name evidence="8" type="ORF">ACFSC7_02990</name>
</gene>
<dbReference type="InterPro" id="IPR004776">
    <property type="entry name" value="Mem_transp_PIN-like"/>
</dbReference>
<evidence type="ECO:0000256" key="2">
    <source>
        <dbReference type="ARBA" id="ARBA00022448"/>
    </source>
</evidence>
<evidence type="ECO:0000313" key="8">
    <source>
        <dbReference type="EMBL" id="MFD1694466.1"/>
    </source>
</evidence>
<dbReference type="EMBL" id="JBHUFA010000001">
    <property type="protein sequence ID" value="MFD1694466.1"/>
    <property type="molecule type" value="Genomic_DNA"/>
</dbReference>
<feature type="transmembrane region" description="Helical" evidence="7">
    <location>
        <begin position="100"/>
        <end position="121"/>
    </location>
</feature>
<accession>A0ABW4JSA0</accession>
<evidence type="ECO:0000256" key="3">
    <source>
        <dbReference type="ARBA" id="ARBA00022475"/>
    </source>
</evidence>
<feature type="transmembrane region" description="Helical" evidence="7">
    <location>
        <begin position="237"/>
        <end position="260"/>
    </location>
</feature>
<feature type="transmembrane region" description="Helical" evidence="7">
    <location>
        <begin position="297"/>
        <end position="318"/>
    </location>
</feature>
<feature type="transmembrane region" description="Helical" evidence="7">
    <location>
        <begin position="34"/>
        <end position="53"/>
    </location>
</feature>
<dbReference type="PANTHER" id="PTHR36838:SF3">
    <property type="entry name" value="TRANSPORTER AUXIN EFFLUX CARRIER EC FAMILY"/>
    <property type="match status" value="1"/>
</dbReference>
<organism evidence="8 9">
    <name type="scientific">Roseibium aestuarii</name>
    <dbReference type="NCBI Taxonomy" id="2600299"/>
    <lineage>
        <taxon>Bacteria</taxon>
        <taxon>Pseudomonadati</taxon>
        <taxon>Pseudomonadota</taxon>
        <taxon>Alphaproteobacteria</taxon>
        <taxon>Hyphomicrobiales</taxon>
        <taxon>Stappiaceae</taxon>
        <taxon>Roseibium</taxon>
    </lineage>
</organism>
<evidence type="ECO:0000313" key="9">
    <source>
        <dbReference type="Proteomes" id="UP001597327"/>
    </source>
</evidence>
<dbReference type="Proteomes" id="UP001597327">
    <property type="component" value="Unassembled WGS sequence"/>
</dbReference>
<evidence type="ECO:0000256" key="4">
    <source>
        <dbReference type="ARBA" id="ARBA00022692"/>
    </source>
</evidence>
<reference evidence="9" key="1">
    <citation type="journal article" date="2019" name="Int. J. Syst. Evol. Microbiol.">
        <title>The Global Catalogue of Microorganisms (GCM) 10K type strain sequencing project: providing services to taxonomists for standard genome sequencing and annotation.</title>
        <authorList>
            <consortium name="The Broad Institute Genomics Platform"/>
            <consortium name="The Broad Institute Genome Sequencing Center for Infectious Disease"/>
            <person name="Wu L."/>
            <person name="Ma J."/>
        </authorList>
    </citation>
    <scope>NUCLEOTIDE SEQUENCE [LARGE SCALE GENOMIC DNA]</scope>
    <source>
        <strain evidence="9">JCM 3369</strain>
    </source>
</reference>
<dbReference type="RefSeq" id="WP_149891684.1">
    <property type="nucleotide sequence ID" value="NZ_JBHUFA010000001.1"/>
</dbReference>
<dbReference type="PANTHER" id="PTHR36838">
    <property type="entry name" value="AUXIN EFFLUX CARRIER FAMILY PROTEIN"/>
    <property type="match status" value="1"/>
</dbReference>
<comment type="subcellular location">
    <subcellularLocation>
        <location evidence="1">Membrane</location>
        <topology evidence="1">Multi-pass membrane protein</topology>
    </subcellularLocation>
</comment>
<protein>
    <submittedName>
        <fullName evidence="8">AEC family transporter</fullName>
    </submittedName>
</protein>
<dbReference type="Pfam" id="PF03547">
    <property type="entry name" value="Mem_trans"/>
    <property type="match status" value="1"/>
</dbReference>